<dbReference type="OrthoDB" id="3257981at2759"/>
<dbReference type="GO" id="GO:0016787">
    <property type="term" value="F:hydrolase activity"/>
    <property type="evidence" value="ECO:0007669"/>
    <property type="project" value="UniProtKB-KW"/>
</dbReference>
<accession>A0A0D0APU7</accession>
<gene>
    <name evidence="2" type="ORF">GYMLUDRAFT_968303</name>
</gene>
<dbReference type="AlphaFoldDB" id="A0A0D0APU7"/>
<keyword evidence="3" id="KW-1185">Reference proteome</keyword>
<dbReference type="EMBL" id="KN834844">
    <property type="protein sequence ID" value="KIK52330.1"/>
    <property type="molecule type" value="Genomic_DNA"/>
</dbReference>
<evidence type="ECO:0000256" key="1">
    <source>
        <dbReference type="SAM" id="MobiDB-lite"/>
    </source>
</evidence>
<keyword evidence="2" id="KW-0378">Hydrolase</keyword>
<name>A0A0D0APU7_9AGAR</name>
<feature type="region of interest" description="Disordered" evidence="1">
    <location>
        <begin position="113"/>
        <end position="177"/>
    </location>
</feature>
<protein>
    <submittedName>
        <fullName evidence="2">Glycoside hydrolase family 71 protein</fullName>
    </submittedName>
</protein>
<feature type="compositionally biased region" description="Basic and acidic residues" evidence="1">
    <location>
        <begin position="168"/>
        <end position="177"/>
    </location>
</feature>
<evidence type="ECO:0000313" key="3">
    <source>
        <dbReference type="Proteomes" id="UP000053593"/>
    </source>
</evidence>
<reference evidence="2 3" key="1">
    <citation type="submission" date="2014-04" db="EMBL/GenBank/DDBJ databases">
        <title>Evolutionary Origins and Diversification of the Mycorrhizal Mutualists.</title>
        <authorList>
            <consortium name="DOE Joint Genome Institute"/>
            <consortium name="Mycorrhizal Genomics Consortium"/>
            <person name="Kohler A."/>
            <person name="Kuo A."/>
            <person name="Nagy L.G."/>
            <person name="Floudas D."/>
            <person name="Copeland A."/>
            <person name="Barry K.W."/>
            <person name="Cichocki N."/>
            <person name="Veneault-Fourrey C."/>
            <person name="LaButti K."/>
            <person name="Lindquist E.A."/>
            <person name="Lipzen A."/>
            <person name="Lundell T."/>
            <person name="Morin E."/>
            <person name="Murat C."/>
            <person name="Riley R."/>
            <person name="Ohm R."/>
            <person name="Sun H."/>
            <person name="Tunlid A."/>
            <person name="Henrissat B."/>
            <person name="Grigoriev I.V."/>
            <person name="Hibbett D.S."/>
            <person name="Martin F."/>
        </authorList>
    </citation>
    <scope>NUCLEOTIDE SEQUENCE [LARGE SCALE GENOMIC DNA]</scope>
    <source>
        <strain evidence="2 3">FD-317 M1</strain>
    </source>
</reference>
<dbReference type="Proteomes" id="UP000053593">
    <property type="component" value="Unassembled WGS sequence"/>
</dbReference>
<organism evidence="2 3">
    <name type="scientific">Collybiopsis luxurians FD-317 M1</name>
    <dbReference type="NCBI Taxonomy" id="944289"/>
    <lineage>
        <taxon>Eukaryota</taxon>
        <taxon>Fungi</taxon>
        <taxon>Dikarya</taxon>
        <taxon>Basidiomycota</taxon>
        <taxon>Agaricomycotina</taxon>
        <taxon>Agaricomycetes</taxon>
        <taxon>Agaricomycetidae</taxon>
        <taxon>Agaricales</taxon>
        <taxon>Marasmiineae</taxon>
        <taxon>Omphalotaceae</taxon>
        <taxon>Collybiopsis</taxon>
        <taxon>Collybiopsis luxurians</taxon>
    </lineage>
</organism>
<feature type="compositionally biased region" description="Low complexity" evidence="1">
    <location>
        <begin position="113"/>
        <end position="166"/>
    </location>
</feature>
<evidence type="ECO:0000313" key="2">
    <source>
        <dbReference type="EMBL" id="KIK52330.1"/>
    </source>
</evidence>
<dbReference type="HOGENOM" id="CLU_1518042_0_0_1"/>
<sequence>MYMYSPKDPRDPLMDFEGECFDIQSLLDYLWAAVFCGFACTVTLTLGNSTQTFTNLLSGVSKLKFPMAPDQVIRMIKGSQTVIDASPTACSVVASPSLYNYNVLGALSVPAPSSASASTSTLSTSTSTSSASMSMSTSSTSKSTSSASPSTFTPSTSAPTSSTARSHFIRDHDHNFH</sequence>
<proteinExistence type="predicted"/>